<organism evidence="2 3">
    <name type="scientific">Hydnomerulius pinastri MD-312</name>
    <dbReference type="NCBI Taxonomy" id="994086"/>
    <lineage>
        <taxon>Eukaryota</taxon>
        <taxon>Fungi</taxon>
        <taxon>Dikarya</taxon>
        <taxon>Basidiomycota</taxon>
        <taxon>Agaricomycotina</taxon>
        <taxon>Agaricomycetes</taxon>
        <taxon>Agaricomycetidae</taxon>
        <taxon>Boletales</taxon>
        <taxon>Boletales incertae sedis</taxon>
        <taxon>Leucogyrophana</taxon>
    </lineage>
</organism>
<feature type="compositionally biased region" description="Basic and acidic residues" evidence="1">
    <location>
        <begin position="258"/>
        <end position="270"/>
    </location>
</feature>
<dbReference type="AlphaFoldDB" id="A0A0C9W9Y1"/>
<reference evidence="2 3" key="1">
    <citation type="submission" date="2014-04" db="EMBL/GenBank/DDBJ databases">
        <title>Evolutionary Origins and Diversification of the Mycorrhizal Mutualists.</title>
        <authorList>
            <consortium name="DOE Joint Genome Institute"/>
            <consortium name="Mycorrhizal Genomics Consortium"/>
            <person name="Kohler A."/>
            <person name="Kuo A."/>
            <person name="Nagy L.G."/>
            <person name="Floudas D."/>
            <person name="Copeland A."/>
            <person name="Barry K.W."/>
            <person name="Cichocki N."/>
            <person name="Veneault-Fourrey C."/>
            <person name="LaButti K."/>
            <person name="Lindquist E.A."/>
            <person name="Lipzen A."/>
            <person name="Lundell T."/>
            <person name="Morin E."/>
            <person name="Murat C."/>
            <person name="Riley R."/>
            <person name="Ohm R."/>
            <person name="Sun H."/>
            <person name="Tunlid A."/>
            <person name="Henrissat B."/>
            <person name="Grigoriev I.V."/>
            <person name="Hibbett D.S."/>
            <person name="Martin F."/>
        </authorList>
    </citation>
    <scope>NUCLEOTIDE SEQUENCE [LARGE SCALE GENOMIC DNA]</scope>
    <source>
        <strain evidence="2 3">MD-312</strain>
    </source>
</reference>
<feature type="region of interest" description="Disordered" evidence="1">
    <location>
        <begin position="81"/>
        <end position="158"/>
    </location>
</feature>
<evidence type="ECO:0000256" key="1">
    <source>
        <dbReference type="SAM" id="MobiDB-lite"/>
    </source>
</evidence>
<evidence type="ECO:0000313" key="2">
    <source>
        <dbReference type="EMBL" id="KIJ60161.1"/>
    </source>
</evidence>
<feature type="region of interest" description="Disordered" evidence="1">
    <location>
        <begin position="376"/>
        <end position="397"/>
    </location>
</feature>
<dbReference type="Proteomes" id="UP000053820">
    <property type="component" value="Unassembled WGS sequence"/>
</dbReference>
<gene>
    <name evidence="2" type="ORF">HYDPIDRAFT_32580</name>
</gene>
<accession>A0A0C9W9Y1</accession>
<feature type="non-terminal residue" evidence="2">
    <location>
        <position position="1"/>
    </location>
</feature>
<name>A0A0C9W9Y1_9AGAM</name>
<sequence length="412" mass="45291">NQWVRARVSELIPVPNDFELFENKEIYVKENTFFFDQETRKRKRTVSIDTLQNPRASPAESTFAVPPLPKLGLLKSTYGMPKNAARSRDTPPSTTSLRRPLFRRRGPLASPPTPKDIPNNEESPTKRRRKFSPEGATPPHSDLRFLSPPFERPSTGSWRKFWDRSRIARSVSPPGGDQRYASLTSTWVEGESFLPRHEWSSRVATSRPPHPQPATVALLEPGEPAAPDFIRDRDRSLKPLGYDRSPPRSPPPKPTHLATKDTPADGERPTITRSPPTHFPETPSSAGSSQYTAFSSTAPPTPPVSFPVLVRCVLPSESGTSLHYHLHAFEDSDPFGSAPNLAPHPATKLGAGLGDLPSSVDDDEFVLVTPPLVQSRLPSPAAPSWHPYSGSSAGGGKSVVRKVRGLFGKSHN</sequence>
<proteinExistence type="predicted"/>
<dbReference type="HOGENOM" id="CLU_598647_0_0_1"/>
<feature type="region of interest" description="Disordered" evidence="1">
    <location>
        <begin position="42"/>
        <end position="66"/>
    </location>
</feature>
<feature type="compositionally biased region" description="Polar residues" evidence="1">
    <location>
        <begin position="282"/>
        <end position="291"/>
    </location>
</feature>
<protein>
    <submittedName>
        <fullName evidence="2">Uncharacterized protein</fullName>
    </submittedName>
</protein>
<evidence type="ECO:0000313" key="3">
    <source>
        <dbReference type="Proteomes" id="UP000053820"/>
    </source>
</evidence>
<feature type="region of interest" description="Disordered" evidence="1">
    <location>
        <begin position="198"/>
        <end position="300"/>
    </location>
</feature>
<dbReference type="EMBL" id="KN839876">
    <property type="protein sequence ID" value="KIJ60161.1"/>
    <property type="molecule type" value="Genomic_DNA"/>
</dbReference>
<keyword evidence="3" id="KW-1185">Reference proteome</keyword>